<dbReference type="SUPFAM" id="SSF51621">
    <property type="entry name" value="Phosphoenolpyruvate/pyruvate domain"/>
    <property type="match status" value="1"/>
</dbReference>
<dbReference type="PANTHER" id="PTHR42905:SF5">
    <property type="entry name" value="CARBOXYVINYL-CARBOXYPHOSPHONATE PHOSPHORYLMUTASE, CHLOROPLASTIC"/>
    <property type="match status" value="1"/>
</dbReference>
<proteinExistence type="predicted"/>
<evidence type="ECO:0000313" key="2">
    <source>
        <dbReference type="Proteomes" id="UP000051845"/>
    </source>
</evidence>
<dbReference type="InterPro" id="IPR015813">
    <property type="entry name" value="Pyrv/PenolPyrv_kinase-like_dom"/>
</dbReference>
<reference evidence="1 2" key="1">
    <citation type="journal article" date="2015" name="Genome Announc.">
        <title>Expanding the biotechnology potential of lactobacilli through comparative genomics of 213 strains and associated genera.</title>
        <authorList>
            <person name="Sun Z."/>
            <person name="Harris H.M."/>
            <person name="McCann A."/>
            <person name="Guo C."/>
            <person name="Argimon S."/>
            <person name="Zhang W."/>
            <person name="Yang X."/>
            <person name="Jeffery I.B."/>
            <person name="Cooney J.C."/>
            <person name="Kagawa T.F."/>
            <person name="Liu W."/>
            <person name="Song Y."/>
            <person name="Salvetti E."/>
            <person name="Wrobel A."/>
            <person name="Rasinkangas P."/>
            <person name="Parkhill J."/>
            <person name="Rea M.C."/>
            <person name="O'Sullivan O."/>
            <person name="Ritari J."/>
            <person name="Douillard F.P."/>
            <person name="Paul Ross R."/>
            <person name="Yang R."/>
            <person name="Briner A.E."/>
            <person name="Felis G.E."/>
            <person name="de Vos W.M."/>
            <person name="Barrangou R."/>
            <person name="Klaenhammer T.R."/>
            <person name="Caufield P.W."/>
            <person name="Cui Y."/>
            <person name="Zhang H."/>
            <person name="O'Toole P.W."/>
        </authorList>
    </citation>
    <scope>NUCLEOTIDE SEQUENCE [LARGE SCALE GENOMIC DNA]</scope>
    <source>
        <strain evidence="1 2">DSM 20515</strain>
    </source>
</reference>
<dbReference type="Proteomes" id="UP000051845">
    <property type="component" value="Unassembled WGS sequence"/>
</dbReference>
<protein>
    <recommendedName>
        <fullName evidence="3">Carboxyvinyl-carboxyphosphonate phosphorylmutase</fullName>
    </recommendedName>
</protein>
<evidence type="ECO:0008006" key="3">
    <source>
        <dbReference type="Google" id="ProtNLM"/>
    </source>
</evidence>
<dbReference type="InterPro" id="IPR040442">
    <property type="entry name" value="Pyrv_kinase-like_dom_sf"/>
</dbReference>
<dbReference type="Gene3D" id="3.20.20.60">
    <property type="entry name" value="Phosphoenolpyruvate-binding domains"/>
    <property type="match status" value="1"/>
</dbReference>
<comment type="caution">
    <text evidence="1">The sequence shown here is derived from an EMBL/GenBank/DDBJ whole genome shotgun (WGS) entry which is preliminary data.</text>
</comment>
<evidence type="ECO:0000313" key="1">
    <source>
        <dbReference type="EMBL" id="KRM75237.1"/>
    </source>
</evidence>
<dbReference type="Pfam" id="PF13714">
    <property type="entry name" value="PEP_mutase"/>
    <property type="match status" value="1"/>
</dbReference>
<sequence length="251" mass="26772">MTISAASFTSKQQVIVPGVADAQSAQTVQEAGFEAAYLNGYDVVQAQIAQTNEGLTSPSEVSDVLRHVKENVAGPVIVDAQSGFGNQLTTYFVVQDLERSGAAGIVINDQIFPAHTANDEAESIEFSDFVAKLKAAKDAFDDPDTLLFAELDGVKDYGADGLAKRVAYLKQHQLADVIVVGHVSEEAFADVDALAVTQSIGAVINDVRDSYFDAQQETHFTTVFHTGTVSAARKQAEQQAVQAFNAEVEAN</sequence>
<dbReference type="GO" id="GO:0003824">
    <property type="term" value="F:catalytic activity"/>
    <property type="evidence" value="ECO:0007669"/>
    <property type="project" value="InterPro"/>
</dbReference>
<dbReference type="RefSeq" id="WP_054759722.1">
    <property type="nucleotide sequence ID" value="NZ_AYYR01000054.1"/>
</dbReference>
<accession>A0A0R2B8U0</accession>
<organism evidence="1 2">
    <name type="scientific">Secundilactobacillus collinoides DSM 20515 = JCM 1123</name>
    <dbReference type="NCBI Taxonomy" id="1423733"/>
    <lineage>
        <taxon>Bacteria</taxon>
        <taxon>Bacillati</taxon>
        <taxon>Bacillota</taxon>
        <taxon>Bacilli</taxon>
        <taxon>Lactobacillales</taxon>
        <taxon>Lactobacillaceae</taxon>
        <taxon>Secundilactobacillus</taxon>
    </lineage>
</organism>
<dbReference type="PATRIC" id="fig|1423733.4.peg.2536"/>
<gene>
    <name evidence="1" type="ORF">FC82_GL002422</name>
</gene>
<dbReference type="PANTHER" id="PTHR42905">
    <property type="entry name" value="PHOSPHOENOLPYRUVATE CARBOXYLASE"/>
    <property type="match status" value="1"/>
</dbReference>
<dbReference type="EMBL" id="AYYR01000054">
    <property type="protein sequence ID" value="KRM75237.1"/>
    <property type="molecule type" value="Genomic_DNA"/>
</dbReference>
<name>A0A0R2B8U0_SECCO</name>
<dbReference type="AlphaFoldDB" id="A0A0R2B8U0"/>